<feature type="binding site" evidence="5">
    <location>
        <position position="169"/>
    </location>
    <ligand>
        <name>Fe cation</name>
        <dbReference type="ChEBI" id="CHEBI:24875"/>
        <note>catalytic</note>
    </ligand>
</feature>
<dbReference type="GO" id="GO:0010436">
    <property type="term" value="F:carotenoid dioxygenase activity"/>
    <property type="evidence" value="ECO:0007669"/>
    <property type="project" value="TreeGrafter"/>
</dbReference>
<dbReference type="OrthoDB" id="6636843at2"/>
<dbReference type="Pfam" id="PF03055">
    <property type="entry name" value="RPE65"/>
    <property type="match status" value="1"/>
</dbReference>
<evidence type="ECO:0000313" key="8">
    <source>
        <dbReference type="Proteomes" id="UP000319818"/>
    </source>
</evidence>
<feature type="binding site" evidence="5">
    <location>
        <position position="470"/>
    </location>
    <ligand>
        <name>Fe cation</name>
        <dbReference type="ChEBI" id="CHEBI:24875"/>
        <note>catalytic</note>
    </ligand>
</feature>
<evidence type="ECO:0000256" key="6">
    <source>
        <dbReference type="RuleBase" id="RU364048"/>
    </source>
</evidence>
<comment type="caution">
    <text evidence="7">The sequence shown here is derived from an EMBL/GenBank/DDBJ whole genome shotgun (WGS) entry which is preliminary data.</text>
</comment>
<dbReference type="PANTHER" id="PTHR10543:SF89">
    <property type="entry name" value="CAROTENOID 9,10(9',10')-CLEAVAGE DIOXYGENASE 1"/>
    <property type="match status" value="1"/>
</dbReference>
<keyword evidence="2 5" id="KW-0479">Metal-binding</keyword>
<protein>
    <recommendedName>
        <fullName evidence="6">Dioxygenase</fullName>
        <ecNumber evidence="6">1.13.11.-</ecNumber>
    </recommendedName>
</protein>
<keyword evidence="4 5" id="KW-0408">Iron</keyword>
<evidence type="ECO:0000256" key="2">
    <source>
        <dbReference type="ARBA" id="ARBA00022723"/>
    </source>
</evidence>
<dbReference type="GO" id="GO:0046872">
    <property type="term" value="F:metal ion binding"/>
    <property type="evidence" value="ECO:0007669"/>
    <property type="project" value="UniProtKB-KW"/>
</dbReference>
<feature type="binding site" evidence="5">
    <location>
        <position position="284"/>
    </location>
    <ligand>
        <name>Fe cation</name>
        <dbReference type="ChEBI" id="CHEBI:24875"/>
        <note>catalytic</note>
    </ligand>
</feature>
<dbReference type="Proteomes" id="UP000319818">
    <property type="component" value="Unassembled WGS sequence"/>
</dbReference>
<dbReference type="RefSeq" id="WP_142101664.1">
    <property type="nucleotide sequence ID" value="NZ_VFPH01000001.1"/>
</dbReference>
<evidence type="ECO:0000256" key="1">
    <source>
        <dbReference type="ARBA" id="ARBA00006787"/>
    </source>
</evidence>
<dbReference type="PANTHER" id="PTHR10543">
    <property type="entry name" value="BETA-CAROTENE DIOXYGENASE"/>
    <property type="match status" value="1"/>
</dbReference>
<keyword evidence="8" id="KW-1185">Reference proteome</keyword>
<dbReference type="InterPro" id="IPR004294">
    <property type="entry name" value="Carotenoid_Oase"/>
</dbReference>
<evidence type="ECO:0000256" key="5">
    <source>
        <dbReference type="PIRSR" id="PIRSR604294-1"/>
    </source>
</evidence>
<name>A0A543GIB8_9PSEU</name>
<keyword evidence="3 6" id="KW-0560">Oxidoreductase</keyword>
<dbReference type="EMBL" id="VFPH01000001">
    <property type="protein sequence ID" value="TQM45822.1"/>
    <property type="molecule type" value="Genomic_DNA"/>
</dbReference>
<dbReference type="AlphaFoldDB" id="A0A543GIB8"/>
<comment type="similarity">
    <text evidence="1 6">Belongs to the carotenoid oxygenase family.</text>
</comment>
<sequence length="484" mass="54194">MTRFPQRDGASAFEAPMRVEADIAGLEVVQGEVPEHLSGTYYRVVTDRQWPPAVLPDVPTFNDDGMAMYFRFHGGRVDFRSRYVRTPRYEAEAKAGRALFGAYRNPLTDDPSVAGISRGLGNTNVFYHGGRLYASKEDSAPILLDPMTLETIGEYTFEGTLTSQTCTAHPKMDPRTGEMVFFGYAAKGETTPDIAYYEADPDGRIVHETWVRAPYSSMVHDWAVTQNFVVFPIIPMRSEYAWLQERQPHFQWDPDREVYLGVLPRKGGADQVRWLRGSNRFASHILGAWDDGRRIHIETPVGQSNFFPFFPDVTGAPYDPVRARGHLSRWTVDMGSDSGTFTEERLTDVAGEFPRMDDRFETLPYRRGFLALNHVPGDPRPGAGFRWIGAFDTTGAAPPQVFYPGDDCSVAEPLFVPGNDDAPEGHGYVFVVVGRHQEMRSDLVILDAQRLDGPPVATVALPIRVRRGLHGNWVSSRELAARTA</sequence>
<comment type="cofactor">
    <cofactor evidence="5 6">
        <name>Fe(2+)</name>
        <dbReference type="ChEBI" id="CHEBI:29033"/>
    </cofactor>
    <text evidence="5 6">Binds 1 Fe(2+) ion per subunit.</text>
</comment>
<organism evidence="7 8">
    <name type="scientific">Pseudonocardia cypriaca</name>
    <dbReference type="NCBI Taxonomy" id="882449"/>
    <lineage>
        <taxon>Bacteria</taxon>
        <taxon>Bacillati</taxon>
        <taxon>Actinomycetota</taxon>
        <taxon>Actinomycetes</taxon>
        <taxon>Pseudonocardiales</taxon>
        <taxon>Pseudonocardiaceae</taxon>
        <taxon>Pseudonocardia</taxon>
    </lineage>
</organism>
<proteinExistence type="inferred from homology"/>
<dbReference type="GO" id="GO:0016121">
    <property type="term" value="P:carotene catabolic process"/>
    <property type="evidence" value="ECO:0007669"/>
    <property type="project" value="TreeGrafter"/>
</dbReference>
<feature type="binding site" evidence="5">
    <location>
        <position position="220"/>
    </location>
    <ligand>
        <name>Fe cation</name>
        <dbReference type="ChEBI" id="CHEBI:24875"/>
        <note>catalytic</note>
    </ligand>
</feature>
<keyword evidence="6 7" id="KW-0223">Dioxygenase</keyword>
<accession>A0A543GIB8</accession>
<gene>
    <name evidence="7" type="ORF">FB388_3222</name>
</gene>
<evidence type="ECO:0000313" key="7">
    <source>
        <dbReference type="EMBL" id="TQM45822.1"/>
    </source>
</evidence>
<reference evidence="7 8" key="1">
    <citation type="submission" date="2019-06" db="EMBL/GenBank/DDBJ databases">
        <title>Sequencing the genomes of 1000 actinobacteria strains.</title>
        <authorList>
            <person name="Klenk H.-P."/>
        </authorList>
    </citation>
    <scope>NUCLEOTIDE SEQUENCE [LARGE SCALE GENOMIC DNA]</scope>
    <source>
        <strain evidence="7 8">DSM 45511</strain>
    </source>
</reference>
<dbReference type="EC" id="1.13.11.-" evidence="6"/>
<evidence type="ECO:0000256" key="4">
    <source>
        <dbReference type="ARBA" id="ARBA00023004"/>
    </source>
</evidence>
<evidence type="ECO:0000256" key="3">
    <source>
        <dbReference type="ARBA" id="ARBA00023002"/>
    </source>
</evidence>